<proteinExistence type="predicted"/>
<dbReference type="Proteomes" id="UP000265520">
    <property type="component" value="Unassembled WGS sequence"/>
</dbReference>
<dbReference type="AlphaFoldDB" id="A0A392RXB9"/>
<keyword evidence="2" id="KW-1185">Reference proteome</keyword>
<organism evidence="1 2">
    <name type="scientific">Trifolium medium</name>
    <dbReference type="NCBI Taxonomy" id="97028"/>
    <lineage>
        <taxon>Eukaryota</taxon>
        <taxon>Viridiplantae</taxon>
        <taxon>Streptophyta</taxon>
        <taxon>Embryophyta</taxon>
        <taxon>Tracheophyta</taxon>
        <taxon>Spermatophyta</taxon>
        <taxon>Magnoliopsida</taxon>
        <taxon>eudicotyledons</taxon>
        <taxon>Gunneridae</taxon>
        <taxon>Pentapetalae</taxon>
        <taxon>rosids</taxon>
        <taxon>fabids</taxon>
        <taxon>Fabales</taxon>
        <taxon>Fabaceae</taxon>
        <taxon>Papilionoideae</taxon>
        <taxon>50 kb inversion clade</taxon>
        <taxon>NPAAA clade</taxon>
        <taxon>Hologalegina</taxon>
        <taxon>IRL clade</taxon>
        <taxon>Trifolieae</taxon>
        <taxon>Trifolium</taxon>
    </lineage>
</organism>
<evidence type="ECO:0000313" key="1">
    <source>
        <dbReference type="EMBL" id="MCI41293.1"/>
    </source>
</evidence>
<protein>
    <submittedName>
        <fullName evidence="1">Uncharacterized protein</fullName>
    </submittedName>
</protein>
<sequence length="47" mass="5046">MFVVEDEEKEGRCKNPVQKSPVVNPMALICAAETAAEVTAAEDPNRG</sequence>
<feature type="non-terminal residue" evidence="1">
    <location>
        <position position="47"/>
    </location>
</feature>
<accession>A0A392RXB9</accession>
<evidence type="ECO:0000313" key="2">
    <source>
        <dbReference type="Proteomes" id="UP000265520"/>
    </source>
</evidence>
<reference evidence="1 2" key="1">
    <citation type="journal article" date="2018" name="Front. Plant Sci.">
        <title>Red Clover (Trifolium pratense) and Zigzag Clover (T. medium) - A Picture of Genomic Similarities and Differences.</title>
        <authorList>
            <person name="Dluhosova J."/>
            <person name="Istvanek J."/>
            <person name="Nedelnik J."/>
            <person name="Repkova J."/>
        </authorList>
    </citation>
    <scope>NUCLEOTIDE SEQUENCE [LARGE SCALE GENOMIC DNA]</scope>
    <source>
        <strain evidence="2">cv. 10/8</strain>
        <tissue evidence="1">Leaf</tissue>
    </source>
</reference>
<comment type="caution">
    <text evidence="1">The sequence shown here is derived from an EMBL/GenBank/DDBJ whole genome shotgun (WGS) entry which is preliminary data.</text>
</comment>
<dbReference type="EMBL" id="LXQA010290404">
    <property type="protein sequence ID" value="MCI41293.1"/>
    <property type="molecule type" value="Genomic_DNA"/>
</dbReference>
<name>A0A392RXB9_9FABA</name>